<dbReference type="Proteomes" id="UP000283458">
    <property type="component" value="Unassembled WGS sequence"/>
</dbReference>
<evidence type="ECO:0000313" key="2">
    <source>
        <dbReference type="EMBL" id="RJF81668.1"/>
    </source>
</evidence>
<feature type="region of interest" description="Disordered" evidence="1">
    <location>
        <begin position="403"/>
        <end position="424"/>
    </location>
</feature>
<feature type="region of interest" description="Disordered" evidence="1">
    <location>
        <begin position="121"/>
        <end position="150"/>
    </location>
</feature>
<dbReference type="AlphaFoldDB" id="A0A418VWW1"/>
<feature type="region of interest" description="Disordered" evidence="1">
    <location>
        <begin position="181"/>
        <end position="209"/>
    </location>
</feature>
<feature type="compositionally biased region" description="Basic and acidic residues" evidence="1">
    <location>
        <begin position="181"/>
        <end position="198"/>
    </location>
</feature>
<sequence length="424" mass="45895">MMARIRSCFPGQWTDEDFVECSPLARLLAIGLRNEADDHGVFEWKPRALKMRLLPADDSDISDLLSELSAHRQILPYEVDGKAYGAIRNFVLWQRPKKPKAVHPITPEVRDWVGMNRRSKAAQNELVEDQSESGSEPAMAETTDSSAPVLNLDGINATSRAVSSVPVPHRYGTGTEFAVQREEVGGRREEDISSRVDESSAGGSAVAGGSGQTAAAIVQDFGSGAVDAVFVMVEMGVENWFDVTRNERSIGDTRIIRDWLSVAETAGMTAPDALALIGDVVDRQLKRLSEKPKQSAPFSLAMLTKDVNGAIATARRGPPQVADAPKVTVGDRAPPPFDTHFSAVQWASWIKPCAITKADRRAVIVAPAALTADRLRQHHDHDLRECLGVDEIDFQVAPRVKPAKSGGTSATIIPHPATVAEASK</sequence>
<reference evidence="2 3" key="1">
    <citation type="submission" date="2018-09" db="EMBL/GenBank/DDBJ databases">
        <authorList>
            <person name="Zhu H."/>
        </authorList>
    </citation>
    <scope>NUCLEOTIDE SEQUENCE [LARGE SCALE GENOMIC DNA]</scope>
    <source>
        <strain evidence="2 3">K2W22B-5</strain>
    </source>
</reference>
<name>A0A418VWW1_9PROT</name>
<protein>
    <recommendedName>
        <fullName evidence="4">DnaA N-terminal domain-containing protein</fullName>
    </recommendedName>
</protein>
<evidence type="ECO:0000256" key="1">
    <source>
        <dbReference type="SAM" id="MobiDB-lite"/>
    </source>
</evidence>
<keyword evidence="3" id="KW-1185">Reference proteome</keyword>
<gene>
    <name evidence="2" type="ORF">D3877_16220</name>
</gene>
<comment type="caution">
    <text evidence="2">The sequence shown here is derived from an EMBL/GenBank/DDBJ whole genome shotgun (WGS) entry which is preliminary data.</text>
</comment>
<dbReference type="OrthoDB" id="7211084at2"/>
<dbReference type="RefSeq" id="WP_119831760.1">
    <property type="nucleotide sequence ID" value="NZ_QYUL01000002.1"/>
</dbReference>
<accession>A0A418VWW1</accession>
<dbReference type="EMBL" id="QYUL01000002">
    <property type="protein sequence ID" value="RJF81668.1"/>
    <property type="molecule type" value="Genomic_DNA"/>
</dbReference>
<organism evidence="2 3">
    <name type="scientific">Azospirillum cavernae</name>
    <dbReference type="NCBI Taxonomy" id="2320860"/>
    <lineage>
        <taxon>Bacteria</taxon>
        <taxon>Pseudomonadati</taxon>
        <taxon>Pseudomonadota</taxon>
        <taxon>Alphaproteobacteria</taxon>
        <taxon>Rhodospirillales</taxon>
        <taxon>Azospirillaceae</taxon>
        <taxon>Azospirillum</taxon>
    </lineage>
</organism>
<evidence type="ECO:0008006" key="4">
    <source>
        <dbReference type="Google" id="ProtNLM"/>
    </source>
</evidence>
<proteinExistence type="predicted"/>
<evidence type="ECO:0000313" key="3">
    <source>
        <dbReference type="Proteomes" id="UP000283458"/>
    </source>
</evidence>